<feature type="region of interest" description="Disordered" evidence="1">
    <location>
        <begin position="195"/>
        <end position="215"/>
    </location>
</feature>
<evidence type="ECO:0000313" key="3">
    <source>
        <dbReference type="Proteomes" id="UP001530400"/>
    </source>
</evidence>
<reference evidence="2 3" key="1">
    <citation type="submission" date="2024-10" db="EMBL/GenBank/DDBJ databases">
        <title>Updated reference genomes for cyclostephanoid diatoms.</title>
        <authorList>
            <person name="Roberts W.R."/>
            <person name="Alverson A.J."/>
        </authorList>
    </citation>
    <scope>NUCLEOTIDE SEQUENCE [LARGE SCALE GENOMIC DNA]</scope>
    <source>
        <strain evidence="2 3">AJA010-31</strain>
    </source>
</reference>
<sequence length="237" mass="27498">MNAKTGQATAAVISLPPSGYDMPFSIFMRRTLVNNKSRILGWERRKVHCTRRWNGRYDMPFSIFMRRTLANNKSRILGWERRKVHCTRRWNGRMDIQSANEEADKDYLVKEMKKSSKCPNGSWHSGLLSRRDEIKRIIEDEPGSRKAQALRSLSLDNDKLSIQEFAEKIVHEFLSHTPIKFVRYNEGMYDFMKDGETTRGNDGQLGKDSGKPPAKAADWYTELARSTVIVKREPLQN</sequence>
<name>A0ABD3QPG0_9STRA</name>
<dbReference type="AlphaFoldDB" id="A0ABD3QPG0"/>
<comment type="caution">
    <text evidence="2">The sequence shown here is derived from an EMBL/GenBank/DDBJ whole genome shotgun (WGS) entry which is preliminary data.</text>
</comment>
<keyword evidence="3" id="KW-1185">Reference proteome</keyword>
<dbReference type="Proteomes" id="UP001530400">
    <property type="component" value="Unassembled WGS sequence"/>
</dbReference>
<protein>
    <submittedName>
        <fullName evidence="2">Uncharacterized protein</fullName>
    </submittedName>
</protein>
<dbReference type="EMBL" id="JALLPJ020000180">
    <property type="protein sequence ID" value="KAL3799635.1"/>
    <property type="molecule type" value="Genomic_DNA"/>
</dbReference>
<gene>
    <name evidence="2" type="ORF">ACHAWO_008951</name>
</gene>
<evidence type="ECO:0000256" key="1">
    <source>
        <dbReference type="SAM" id="MobiDB-lite"/>
    </source>
</evidence>
<accession>A0ABD3QPG0</accession>
<evidence type="ECO:0000313" key="2">
    <source>
        <dbReference type="EMBL" id="KAL3799635.1"/>
    </source>
</evidence>
<organism evidence="2 3">
    <name type="scientific">Cyclotella atomus</name>
    <dbReference type="NCBI Taxonomy" id="382360"/>
    <lineage>
        <taxon>Eukaryota</taxon>
        <taxon>Sar</taxon>
        <taxon>Stramenopiles</taxon>
        <taxon>Ochrophyta</taxon>
        <taxon>Bacillariophyta</taxon>
        <taxon>Coscinodiscophyceae</taxon>
        <taxon>Thalassiosirophycidae</taxon>
        <taxon>Stephanodiscales</taxon>
        <taxon>Stephanodiscaceae</taxon>
        <taxon>Cyclotella</taxon>
    </lineage>
</organism>
<proteinExistence type="predicted"/>